<keyword evidence="3" id="KW-1185">Reference proteome</keyword>
<evidence type="ECO:0000313" key="2">
    <source>
        <dbReference type="EnsemblPlants" id="Zm00001eb262540_P001"/>
    </source>
</evidence>
<dbReference type="Gramene" id="Zm00001eb262540_T001">
    <property type="protein sequence ID" value="Zm00001eb262540_P001"/>
    <property type="gene ID" value="Zm00001eb262540"/>
</dbReference>
<dbReference type="Proteomes" id="UP000007305">
    <property type="component" value="Chromosome 6"/>
</dbReference>
<accession>A0A804PT57</accession>
<reference evidence="2" key="2">
    <citation type="submission" date="2019-07" db="EMBL/GenBank/DDBJ databases">
        <authorList>
            <person name="Seetharam A."/>
            <person name="Woodhouse M."/>
            <person name="Cannon E."/>
        </authorList>
    </citation>
    <scope>NUCLEOTIDE SEQUENCE [LARGE SCALE GENOMIC DNA]</scope>
    <source>
        <strain evidence="2">cv. B73</strain>
    </source>
</reference>
<name>A0A804PT57_MAIZE</name>
<feature type="region of interest" description="Disordered" evidence="1">
    <location>
        <begin position="45"/>
        <end position="103"/>
    </location>
</feature>
<reference evidence="3" key="1">
    <citation type="journal article" date="2009" name="Science">
        <title>The B73 maize genome: complexity, diversity, and dynamics.</title>
        <authorList>
            <person name="Schnable P.S."/>
            <person name="Ware D."/>
            <person name="Fulton R.S."/>
            <person name="Stein J.C."/>
            <person name="Wei F."/>
            <person name="Pasternak S."/>
            <person name="Liang C."/>
            <person name="Zhang J."/>
            <person name="Fulton L."/>
            <person name="Graves T.A."/>
            <person name="Minx P."/>
            <person name="Reily A.D."/>
            <person name="Courtney L."/>
            <person name="Kruchowski S.S."/>
            <person name="Tomlinson C."/>
            <person name="Strong C."/>
            <person name="Delehaunty K."/>
            <person name="Fronick C."/>
            <person name="Courtney B."/>
            <person name="Rock S.M."/>
            <person name="Belter E."/>
            <person name="Du F."/>
            <person name="Kim K."/>
            <person name="Abbott R.M."/>
            <person name="Cotton M."/>
            <person name="Levy A."/>
            <person name="Marchetto P."/>
            <person name="Ochoa K."/>
            <person name="Jackson S.M."/>
            <person name="Gillam B."/>
            <person name="Chen W."/>
            <person name="Yan L."/>
            <person name="Higginbotham J."/>
            <person name="Cardenas M."/>
            <person name="Waligorski J."/>
            <person name="Applebaum E."/>
            <person name="Phelps L."/>
            <person name="Falcone J."/>
            <person name="Kanchi K."/>
            <person name="Thane T."/>
            <person name="Scimone A."/>
            <person name="Thane N."/>
            <person name="Henke J."/>
            <person name="Wang T."/>
            <person name="Ruppert J."/>
            <person name="Shah N."/>
            <person name="Rotter K."/>
            <person name="Hodges J."/>
            <person name="Ingenthron E."/>
            <person name="Cordes M."/>
            <person name="Kohlberg S."/>
            <person name="Sgro J."/>
            <person name="Delgado B."/>
            <person name="Mead K."/>
            <person name="Chinwalla A."/>
            <person name="Leonard S."/>
            <person name="Crouse K."/>
            <person name="Collura K."/>
            <person name="Kudrna D."/>
            <person name="Currie J."/>
            <person name="He R."/>
            <person name="Angelova A."/>
            <person name="Rajasekar S."/>
            <person name="Mueller T."/>
            <person name="Lomeli R."/>
            <person name="Scara G."/>
            <person name="Ko A."/>
            <person name="Delaney K."/>
            <person name="Wissotski M."/>
            <person name="Lopez G."/>
            <person name="Campos D."/>
            <person name="Braidotti M."/>
            <person name="Ashley E."/>
            <person name="Golser W."/>
            <person name="Kim H."/>
            <person name="Lee S."/>
            <person name="Lin J."/>
            <person name="Dujmic Z."/>
            <person name="Kim W."/>
            <person name="Talag J."/>
            <person name="Zuccolo A."/>
            <person name="Fan C."/>
            <person name="Sebastian A."/>
            <person name="Kramer M."/>
            <person name="Spiegel L."/>
            <person name="Nascimento L."/>
            <person name="Zutavern T."/>
            <person name="Miller B."/>
            <person name="Ambroise C."/>
            <person name="Muller S."/>
            <person name="Spooner W."/>
            <person name="Narechania A."/>
            <person name="Ren L."/>
            <person name="Wei S."/>
            <person name="Kumari S."/>
            <person name="Faga B."/>
            <person name="Levy M.J."/>
            <person name="McMahan L."/>
            <person name="Van Buren P."/>
            <person name="Vaughn M.W."/>
            <person name="Ying K."/>
            <person name="Yeh C.-T."/>
            <person name="Emrich S.J."/>
            <person name="Jia Y."/>
            <person name="Kalyanaraman A."/>
            <person name="Hsia A.-P."/>
            <person name="Barbazuk W.B."/>
            <person name="Baucom R.S."/>
            <person name="Brutnell T.P."/>
            <person name="Carpita N.C."/>
            <person name="Chaparro C."/>
            <person name="Chia J.-M."/>
            <person name="Deragon J.-M."/>
            <person name="Estill J.C."/>
            <person name="Fu Y."/>
            <person name="Jeddeloh J.A."/>
            <person name="Han Y."/>
            <person name="Lee H."/>
            <person name="Li P."/>
            <person name="Lisch D.R."/>
            <person name="Liu S."/>
            <person name="Liu Z."/>
            <person name="Nagel D.H."/>
            <person name="McCann M.C."/>
            <person name="SanMiguel P."/>
            <person name="Myers A.M."/>
            <person name="Nettleton D."/>
            <person name="Nguyen J."/>
            <person name="Penning B.W."/>
            <person name="Ponnala L."/>
            <person name="Schneider K.L."/>
            <person name="Schwartz D.C."/>
            <person name="Sharma A."/>
            <person name="Soderlund C."/>
            <person name="Springer N.M."/>
            <person name="Sun Q."/>
            <person name="Wang H."/>
            <person name="Waterman M."/>
            <person name="Westerman R."/>
            <person name="Wolfgruber T.K."/>
            <person name="Yang L."/>
            <person name="Yu Y."/>
            <person name="Zhang L."/>
            <person name="Zhou S."/>
            <person name="Zhu Q."/>
            <person name="Bennetzen J.L."/>
            <person name="Dawe R.K."/>
            <person name="Jiang J."/>
            <person name="Jiang N."/>
            <person name="Presting G.G."/>
            <person name="Wessler S.R."/>
            <person name="Aluru S."/>
            <person name="Martienssen R.A."/>
            <person name="Clifton S.W."/>
            <person name="McCombie W.R."/>
            <person name="Wing R.A."/>
            <person name="Wilson R.K."/>
        </authorList>
    </citation>
    <scope>NUCLEOTIDE SEQUENCE [LARGE SCALE GENOMIC DNA]</scope>
    <source>
        <strain evidence="3">cv. B73</strain>
    </source>
</reference>
<protein>
    <submittedName>
        <fullName evidence="2">Uncharacterized protein</fullName>
    </submittedName>
</protein>
<feature type="compositionally biased region" description="Low complexity" evidence="1">
    <location>
        <begin position="48"/>
        <end position="83"/>
    </location>
</feature>
<reference evidence="2" key="3">
    <citation type="submission" date="2021-05" db="UniProtKB">
        <authorList>
            <consortium name="EnsemblPlants"/>
        </authorList>
    </citation>
    <scope>IDENTIFICATION</scope>
    <source>
        <strain evidence="2">cv. B73</strain>
    </source>
</reference>
<sequence length="103" mass="10604">MEAALEAARAKDTKERLARVERLHEALNAAACRGLTAAEVTALVRSTPTSASPRVASRRSPSPPSSAATTSRSTSTPSSRLPSNASATASSPFTTPHDSSSLL</sequence>
<proteinExistence type="predicted"/>
<evidence type="ECO:0000313" key="3">
    <source>
        <dbReference type="Proteomes" id="UP000007305"/>
    </source>
</evidence>
<dbReference type="EnsemblPlants" id="Zm00001eb262540_T001">
    <property type="protein sequence ID" value="Zm00001eb262540_P001"/>
    <property type="gene ID" value="Zm00001eb262540"/>
</dbReference>
<feature type="compositionally biased region" description="Polar residues" evidence="1">
    <location>
        <begin position="84"/>
        <end position="103"/>
    </location>
</feature>
<organism evidence="2 3">
    <name type="scientific">Zea mays</name>
    <name type="common">Maize</name>
    <dbReference type="NCBI Taxonomy" id="4577"/>
    <lineage>
        <taxon>Eukaryota</taxon>
        <taxon>Viridiplantae</taxon>
        <taxon>Streptophyta</taxon>
        <taxon>Embryophyta</taxon>
        <taxon>Tracheophyta</taxon>
        <taxon>Spermatophyta</taxon>
        <taxon>Magnoliopsida</taxon>
        <taxon>Liliopsida</taxon>
        <taxon>Poales</taxon>
        <taxon>Poaceae</taxon>
        <taxon>PACMAD clade</taxon>
        <taxon>Panicoideae</taxon>
        <taxon>Andropogonodae</taxon>
        <taxon>Andropogoneae</taxon>
        <taxon>Tripsacinae</taxon>
        <taxon>Zea</taxon>
    </lineage>
</organism>
<dbReference type="InParanoid" id="A0A804PT57"/>
<evidence type="ECO:0000256" key="1">
    <source>
        <dbReference type="SAM" id="MobiDB-lite"/>
    </source>
</evidence>
<dbReference type="AlphaFoldDB" id="A0A804PT57"/>